<keyword evidence="2" id="KW-1015">Disulfide bond</keyword>
<dbReference type="PANTHER" id="PTHR24043:SF8">
    <property type="entry name" value="EGF-LIKE DOMAIN-CONTAINING PROTEIN"/>
    <property type="match status" value="1"/>
</dbReference>
<dbReference type="InterPro" id="IPR000742">
    <property type="entry name" value="EGF"/>
</dbReference>
<evidence type="ECO:0000256" key="3">
    <source>
        <dbReference type="SAM" id="Phobius"/>
    </source>
</evidence>
<dbReference type="InterPro" id="IPR002049">
    <property type="entry name" value="LE_dom"/>
</dbReference>
<dbReference type="AlphaFoldDB" id="A0A8J6FFW7"/>
<keyword evidence="6" id="KW-1185">Reference proteome</keyword>
<comment type="caution">
    <text evidence="2">Lacks conserved residue(s) required for the propagation of feature annotation.</text>
</comment>
<gene>
    <name evidence="5" type="ORF">GDO78_008779</name>
</gene>
<dbReference type="Proteomes" id="UP000770717">
    <property type="component" value="Unassembled WGS sequence"/>
</dbReference>
<dbReference type="GO" id="GO:0005044">
    <property type="term" value="F:scavenger receptor activity"/>
    <property type="evidence" value="ECO:0007669"/>
    <property type="project" value="InterPro"/>
</dbReference>
<dbReference type="CDD" id="cd00055">
    <property type="entry name" value="EGF_Lam"/>
    <property type="match status" value="1"/>
</dbReference>
<evidence type="ECO:0000313" key="5">
    <source>
        <dbReference type="EMBL" id="KAG9485879.1"/>
    </source>
</evidence>
<sequence length="198" mass="22102">MDSNCSSACNEGYYGDGCAGVCHCQNNGTCDHVKGTCKCPAGFAGLYCEEVCPFGFYGLRCQEVCHCEKQCYCHPVTGSCNLTKEPSAHELLVKVGSCMESVLQASWWKDVPSDAKVTYLAERVWAGLSFALLVLLVISIVFNIRQVSFCKERRTDWTYSYHQLQEMNGNVDVPDMYETCDLYDPDIDVDALHHETKS</sequence>
<dbReference type="PROSITE" id="PS00022">
    <property type="entry name" value="EGF_1"/>
    <property type="match status" value="1"/>
</dbReference>
<dbReference type="Gene3D" id="2.170.300.10">
    <property type="entry name" value="Tie2 ligand-binding domain superfamily"/>
    <property type="match status" value="1"/>
</dbReference>
<dbReference type="InterPro" id="IPR042635">
    <property type="entry name" value="MEGF10/SREC1/2-like"/>
</dbReference>
<proteinExistence type="predicted"/>
<dbReference type="PROSITE" id="PS50026">
    <property type="entry name" value="EGF_3"/>
    <property type="match status" value="1"/>
</dbReference>
<reference evidence="5" key="1">
    <citation type="thesis" date="2020" institute="ProQuest LLC" country="789 East Eisenhower Parkway, Ann Arbor, MI, USA">
        <title>Comparative Genomics and Chromosome Evolution.</title>
        <authorList>
            <person name="Mudd A.B."/>
        </authorList>
    </citation>
    <scope>NUCLEOTIDE SEQUENCE</scope>
    <source>
        <strain evidence="5">HN-11 Male</strain>
        <tissue evidence="5">Kidney and liver</tissue>
    </source>
</reference>
<feature type="transmembrane region" description="Helical" evidence="3">
    <location>
        <begin position="124"/>
        <end position="144"/>
    </location>
</feature>
<evidence type="ECO:0000256" key="1">
    <source>
        <dbReference type="ARBA" id="ARBA00022536"/>
    </source>
</evidence>
<keyword evidence="3" id="KW-0812">Transmembrane</keyword>
<feature type="domain" description="EGF-like" evidence="4">
    <location>
        <begin position="14"/>
        <end position="49"/>
    </location>
</feature>
<protein>
    <recommendedName>
        <fullName evidence="4">EGF-like domain-containing protein</fullName>
    </recommendedName>
</protein>
<keyword evidence="1 2" id="KW-0245">EGF-like domain</keyword>
<dbReference type="PANTHER" id="PTHR24043">
    <property type="entry name" value="SCAVENGER RECEPTOR CLASS F"/>
    <property type="match status" value="1"/>
</dbReference>
<name>A0A8J6FFW7_ELECQ</name>
<accession>A0A8J6FFW7</accession>
<evidence type="ECO:0000256" key="2">
    <source>
        <dbReference type="PROSITE-ProRule" id="PRU00076"/>
    </source>
</evidence>
<dbReference type="SUPFAM" id="SSF57184">
    <property type="entry name" value="Growth factor receptor domain"/>
    <property type="match status" value="1"/>
</dbReference>
<comment type="caution">
    <text evidence="5">The sequence shown here is derived from an EMBL/GenBank/DDBJ whole genome shotgun (WGS) entry which is preliminary data.</text>
</comment>
<dbReference type="InterPro" id="IPR009030">
    <property type="entry name" value="Growth_fac_rcpt_cys_sf"/>
</dbReference>
<organism evidence="5 6">
    <name type="scientific">Eleutherodactylus coqui</name>
    <name type="common">Puerto Rican coqui</name>
    <dbReference type="NCBI Taxonomy" id="57060"/>
    <lineage>
        <taxon>Eukaryota</taxon>
        <taxon>Metazoa</taxon>
        <taxon>Chordata</taxon>
        <taxon>Craniata</taxon>
        <taxon>Vertebrata</taxon>
        <taxon>Euteleostomi</taxon>
        <taxon>Amphibia</taxon>
        <taxon>Batrachia</taxon>
        <taxon>Anura</taxon>
        <taxon>Neobatrachia</taxon>
        <taxon>Hyloidea</taxon>
        <taxon>Eleutherodactylidae</taxon>
        <taxon>Eleutherodactylinae</taxon>
        <taxon>Eleutherodactylus</taxon>
        <taxon>Eleutherodactylus</taxon>
    </lineage>
</organism>
<dbReference type="OrthoDB" id="192253at2759"/>
<dbReference type="EMBL" id="WNTK01000004">
    <property type="protein sequence ID" value="KAG9485879.1"/>
    <property type="molecule type" value="Genomic_DNA"/>
</dbReference>
<keyword evidence="3" id="KW-0472">Membrane</keyword>
<evidence type="ECO:0000259" key="4">
    <source>
        <dbReference type="PROSITE" id="PS50026"/>
    </source>
</evidence>
<evidence type="ECO:0000313" key="6">
    <source>
        <dbReference type="Proteomes" id="UP000770717"/>
    </source>
</evidence>
<keyword evidence="3" id="KW-1133">Transmembrane helix</keyword>
<feature type="disulfide bond" evidence="2">
    <location>
        <begin position="39"/>
        <end position="48"/>
    </location>
</feature>